<proteinExistence type="predicted"/>
<accession>A0ACB9N7Z1</accession>
<reference evidence="1 2" key="1">
    <citation type="journal article" date="2022" name="DNA Res.">
        <title>Chromosomal-level genome assembly of the orchid tree Bauhinia variegata (Leguminosae; Cercidoideae) supports the allotetraploid origin hypothesis of Bauhinia.</title>
        <authorList>
            <person name="Zhong Y."/>
            <person name="Chen Y."/>
            <person name="Zheng D."/>
            <person name="Pang J."/>
            <person name="Liu Y."/>
            <person name="Luo S."/>
            <person name="Meng S."/>
            <person name="Qian L."/>
            <person name="Wei D."/>
            <person name="Dai S."/>
            <person name="Zhou R."/>
        </authorList>
    </citation>
    <scope>NUCLEOTIDE SEQUENCE [LARGE SCALE GENOMIC DNA]</scope>
    <source>
        <strain evidence="1">BV-YZ2020</strain>
    </source>
</reference>
<evidence type="ECO:0000313" key="2">
    <source>
        <dbReference type="Proteomes" id="UP000828941"/>
    </source>
</evidence>
<evidence type="ECO:0000313" key="1">
    <source>
        <dbReference type="EMBL" id="KAI4332295.1"/>
    </source>
</evidence>
<dbReference type="EMBL" id="CM039432">
    <property type="protein sequence ID" value="KAI4332295.1"/>
    <property type="molecule type" value="Genomic_DNA"/>
</dbReference>
<sequence length="157" mass="18040">MEHGLSSKWKKIMEKDEQIKPREFLANISKPRISALIVDDDNGTRLTHKRILENYNMEAKTVANGKEAVDLYQAGTYFNVILMDQEMPFMDGAESMIVGVTSLADVSERYKFMASGLDHCFEKPLNGEMVEFMLQELKRERIIDSPTRYQCVGDHKT</sequence>
<organism evidence="1 2">
    <name type="scientific">Bauhinia variegata</name>
    <name type="common">Purple orchid tree</name>
    <name type="synonym">Phanera variegata</name>
    <dbReference type="NCBI Taxonomy" id="167791"/>
    <lineage>
        <taxon>Eukaryota</taxon>
        <taxon>Viridiplantae</taxon>
        <taxon>Streptophyta</taxon>
        <taxon>Embryophyta</taxon>
        <taxon>Tracheophyta</taxon>
        <taxon>Spermatophyta</taxon>
        <taxon>Magnoliopsida</taxon>
        <taxon>eudicotyledons</taxon>
        <taxon>Gunneridae</taxon>
        <taxon>Pentapetalae</taxon>
        <taxon>rosids</taxon>
        <taxon>fabids</taxon>
        <taxon>Fabales</taxon>
        <taxon>Fabaceae</taxon>
        <taxon>Cercidoideae</taxon>
        <taxon>Cercideae</taxon>
        <taxon>Bauhiniinae</taxon>
        <taxon>Bauhinia</taxon>
    </lineage>
</organism>
<gene>
    <name evidence="1" type="ORF">L6164_017217</name>
</gene>
<comment type="caution">
    <text evidence="1">The sequence shown here is derived from an EMBL/GenBank/DDBJ whole genome shotgun (WGS) entry which is preliminary data.</text>
</comment>
<dbReference type="Proteomes" id="UP000828941">
    <property type="component" value="Chromosome 7"/>
</dbReference>
<protein>
    <submittedName>
        <fullName evidence="1">Uncharacterized protein</fullName>
    </submittedName>
</protein>
<keyword evidence="2" id="KW-1185">Reference proteome</keyword>
<name>A0ACB9N7Z1_BAUVA</name>